<organism evidence="2 3">
    <name type="scientific">Celeribacter baekdonensis</name>
    <dbReference type="NCBI Taxonomy" id="875171"/>
    <lineage>
        <taxon>Bacteria</taxon>
        <taxon>Pseudomonadati</taxon>
        <taxon>Pseudomonadota</taxon>
        <taxon>Alphaproteobacteria</taxon>
        <taxon>Rhodobacterales</taxon>
        <taxon>Roseobacteraceae</taxon>
        <taxon>Celeribacter</taxon>
    </lineage>
</organism>
<name>A0A1G7NYJ4_9RHOB</name>
<dbReference type="InterPro" id="IPR029058">
    <property type="entry name" value="AB_hydrolase_fold"/>
</dbReference>
<feature type="domain" description="Peptidase S9 prolyl oligopeptidase catalytic" evidence="1">
    <location>
        <begin position="139"/>
        <end position="247"/>
    </location>
</feature>
<dbReference type="GO" id="GO:0008236">
    <property type="term" value="F:serine-type peptidase activity"/>
    <property type="evidence" value="ECO:0007669"/>
    <property type="project" value="InterPro"/>
</dbReference>
<dbReference type="InterPro" id="IPR001375">
    <property type="entry name" value="Peptidase_S9_cat"/>
</dbReference>
<sequence>MNLIAAASARVCECNDLHPSEKLLEHRIPLAKIQGRSRHEQPVRAPNSIASTKARINLGYSKMNESNINPTLPVLQEIVAKPPVALSYLPGQSGTLVICLAGVGTKRSQSPPREFHKMASQEGANHVLFVSDASRSWMNGSGIAQQIVAAIEKLADQVNATRIVALGNSMGGTMALMLAGLTQIDAAIAIVPQFSVHPERVPEEQRWRAFRNQITDWPFETITRLHSEKTSIMIIHGVSPDERIHLDRFPKDAKAMHFVFPDMDHRLAFRLHKKRKLNRIIRHAIAARPWKLRRAIGQAGGLPRELFERTQRQDQQ</sequence>
<dbReference type="Pfam" id="PF00326">
    <property type="entry name" value="Peptidase_S9"/>
    <property type="match status" value="1"/>
</dbReference>
<evidence type="ECO:0000313" key="3">
    <source>
        <dbReference type="Proteomes" id="UP000182284"/>
    </source>
</evidence>
<gene>
    <name evidence="2" type="ORF">SAMN04488117_107125</name>
</gene>
<protein>
    <submittedName>
        <fullName evidence="2">Alpha/beta hydrolase family protein</fullName>
    </submittedName>
</protein>
<evidence type="ECO:0000259" key="1">
    <source>
        <dbReference type="Pfam" id="PF00326"/>
    </source>
</evidence>
<proteinExistence type="predicted"/>
<dbReference type="EMBL" id="FNBL01000007">
    <property type="protein sequence ID" value="SDF78270.1"/>
    <property type="molecule type" value="Genomic_DNA"/>
</dbReference>
<evidence type="ECO:0000313" key="2">
    <source>
        <dbReference type="EMBL" id="SDF78270.1"/>
    </source>
</evidence>
<accession>A0A1G7NYJ4</accession>
<dbReference type="GO" id="GO:0006508">
    <property type="term" value="P:proteolysis"/>
    <property type="evidence" value="ECO:0007669"/>
    <property type="project" value="InterPro"/>
</dbReference>
<dbReference type="SUPFAM" id="SSF53474">
    <property type="entry name" value="alpha/beta-Hydrolases"/>
    <property type="match status" value="1"/>
</dbReference>
<dbReference type="RefSeq" id="WP_176832884.1">
    <property type="nucleotide sequence ID" value="NZ_FNBL01000007.1"/>
</dbReference>
<dbReference type="Gene3D" id="3.40.50.1820">
    <property type="entry name" value="alpha/beta hydrolase"/>
    <property type="match status" value="1"/>
</dbReference>
<dbReference type="Proteomes" id="UP000182284">
    <property type="component" value="Unassembled WGS sequence"/>
</dbReference>
<reference evidence="2 3" key="1">
    <citation type="submission" date="2016-10" db="EMBL/GenBank/DDBJ databases">
        <authorList>
            <person name="de Groot N.N."/>
        </authorList>
    </citation>
    <scope>NUCLEOTIDE SEQUENCE [LARGE SCALE GENOMIC DNA]</scope>
    <source>
        <strain evidence="2 3">DSM 27375</strain>
    </source>
</reference>
<dbReference type="AlphaFoldDB" id="A0A1G7NYJ4"/>
<keyword evidence="2" id="KW-0378">Hydrolase</keyword>